<comment type="caution">
    <text evidence="1">The sequence shown here is derived from an EMBL/GenBank/DDBJ whole genome shotgun (WGS) entry which is preliminary data.</text>
</comment>
<dbReference type="Proteomes" id="UP001597299">
    <property type="component" value="Unassembled WGS sequence"/>
</dbReference>
<dbReference type="EMBL" id="JBHUHD010000001">
    <property type="protein sequence ID" value="MFD2139497.1"/>
    <property type="molecule type" value="Genomic_DNA"/>
</dbReference>
<proteinExistence type="predicted"/>
<sequence length="58" mass="6350">MIEKLTALRTRLLAAQRELIKAAAEAGTLPSDNALRKIADIEVTIGAIEAMMEDLRKD</sequence>
<evidence type="ECO:0000313" key="1">
    <source>
        <dbReference type="EMBL" id="MFD2139497.1"/>
    </source>
</evidence>
<keyword evidence="2" id="KW-1185">Reference proteome</keyword>
<accession>A0ABW4YTM4</accession>
<evidence type="ECO:0000313" key="2">
    <source>
        <dbReference type="Proteomes" id="UP001597299"/>
    </source>
</evidence>
<protein>
    <submittedName>
        <fullName evidence="1">Uncharacterized protein</fullName>
    </submittedName>
</protein>
<reference evidence="2" key="1">
    <citation type="journal article" date="2019" name="Int. J. Syst. Evol. Microbiol.">
        <title>The Global Catalogue of Microorganisms (GCM) 10K type strain sequencing project: providing services to taxonomists for standard genome sequencing and annotation.</title>
        <authorList>
            <consortium name="The Broad Institute Genomics Platform"/>
            <consortium name="The Broad Institute Genome Sequencing Center for Infectious Disease"/>
            <person name="Wu L."/>
            <person name="Ma J."/>
        </authorList>
    </citation>
    <scope>NUCLEOTIDE SEQUENCE [LARGE SCALE GENOMIC DNA]</scope>
    <source>
        <strain evidence="2">CCM 7435</strain>
    </source>
</reference>
<name>A0ABW4YTM4_9HYPH</name>
<gene>
    <name evidence="1" type="ORF">ACFSNC_03720</name>
</gene>
<dbReference type="RefSeq" id="WP_213352137.1">
    <property type="nucleotide sequence ID" value="NZ_JAHBGB010000019.1"/>
</dbReference>
<organism evidence="1 2">
    <name type="scientific">Ancylobacter oerskovii</name>
    <dbReference type="NCBI Taxonomy" id="459519"/>
    <lineage>
        <taxon>Bacteria</taxon>
        <taxon>Pseudomonadati</taxon>
        <taxon>Pseudomonadota</taxon>
        <taxon>Alphaproteobacteria</taxon>
        <taxon>Hyphomicrobiales</taxon>
        <taxon>Xanthobacteraceae</taxon>
        <taxon>Ancylobacter</taxon>
    </lineage>
</organism>